<dbReference type="Pfam" id="PF00550">
    <property type="entry name" value="PP-binding"/>
    <property type="match status" value="1"/>
</dbReference>
<sequence>MKPLIHHPYHISPAARNLKKDKFTVIHDIDMFQGNTFISVPTCHWIIIGIMAIEIAGAVYCPLSPQDPLHRLHTLVEQTNSRLVLVHAFTREIFDGHHAILDMDLVLNMSSGVSDNDRDRLSHVAVSGDNIGYIIFTSGSTGTPKAVQVRQRNFLEAIRSLVEVGTFSENDTVAQIVRCSFDIHVEDIIGTLIVGATLVMLHPEGPMDFEYLGQVLVDHHVTYIHAVPTLLTAFFIYLQQNGKRCAASSLRSICCIGEPFPVKLIAVLKNSVESTCRIWNLYGPAETTLVATYHVIALTSEMRNIPIGWLLPGYQCVIVDEFSQPVTVGEVGELLVGGVGVFAGYLGRKDLTDKALVDIDGQLFYRTGDLVRLERDDLLYYVGRKDHQIKLRGQRLEPGEIERCVLEASSLITSCVVVKWGDDHLVAYVQSDNINEKELRKHCESHLPSYMVPSVFTVLKQLPLNANGKVDRQLLPIPNFSPSTTFNNEHCGPLTPLEELLAAVFVRAFHVEALNVNASFGQLGGTSIDAIFALSLIRQEVYPNMEIGLLLENPSVRQLARALQPLLVGKPDENEEEKEVQRTETIAQLIEDQRRPAPSLFIEAVGIVFLICQWLYPILIAYYSSYRLTCLLVPVSHLLSYVVCRRLLFWSNEESERIDLLYSWRYYRWLFLERLWSINNSYWLQHLLGTSFYNSYLRLCGARVGRGVQIYSTWIDAPWLLDVGESTFIGSGTIVSSLLYHDQAYELQPVSIGSHCSIGTRCVLYGEVKMQDYVHMESMSVVTGCYSSANGHASIKDRSFAWHQTVYQLVCLLCLATIHGTLLALASLVYGFFVALWVPAAMALALSWLFWSITGLFVVLFSLKFIIGPLTPGKYSINCYSFLHKLWLRQLLISSFHHSYEVLSSFNAISNVLLRWLGAHIEHDVKLAEFQPVLQFPSNLLKIERSATTFAGVTLAPFEVTSAGDCHVDIITLGSATNLGNVCTLLPGVRLAPNTVVGNLTRVTEETQCSVANTVLLGIPSRPMPFVMPDPTTFTKDASLPAFPFLHTLMANCSVFLFGKFIFIATYSLLPTIIAPFVQVIISCVAYHCLVALMGTKSTLTYSETITHVHQFISTIMSQLNMFVGPFLSQTQYLVFLLRALGAHIGRDVILPNLGCLTDPHLVTIGDHVRLHSGASLQSHTFEQRLFKLAPVTVNQSSVLMSYSNVLAGSTLHGRNRLLPFTLVMKNDQLALNTMKTEEGIYMDESNANDSLLIASNKNVEQSTVATKRSLQSVPFFSLFRQ</sequence>
<dbReference type="SUPFAM" id="SSF51161">
    <property type="entry name" value="Trimeric LpxA-like enzymes"/>
    <property type="match status" value="3"/>
</dbReference>
<keyword evidence="1" id="KW-0812">Transmembrane</keyword>
<dbReference type="InterPro" id="IPR020845">
    <property type="entry name" value="AMP-binding_CS"/>
</dbReference>
<feature type="transmembrane region" description="Helical" evidence="1">
    <location>
        <begin position="845"/>
        <end position="867"/>
    </location>
</feature>
<dbReference type="GO" id="GO:0044550">
    <property type="term" value="P:secondary metabolite biosynthetic process"/>
    <property type="evidence" value="ECO:0007669"/>
    <property type="project" value="TreeGrafter"/>
</dbReference>
<keyword evidence="4" id="KW-1185">Reference proteome</keyword>
<dbReference type="Proteomes" id="UP000663828">
    <property type="component" value="Unassembled WGS sequence"/>
</dbReference>
<keyword evidence="1" id="KW-0472">Membrane</keyword>
<dbReference type="Gene3D" id="3.40.50.1820">
    <property type="entry name" value="alpha/beta hydrolase"/>
    <property type="match status" value="1"/>
</dbReference>
<feature type="transmembrane region" description="Helical" evidence="1">
    <location>
        <begin position="1045"/>
        <end position="1067"/>
    </location>
</feature>
<dbReference type="InterPro" id="IPR025110">
    <property type="entry name" value="AMP-bd_C"/>
</dbReference>
<evidence type="ECO:0000256" key="1">
    <source>
        <dbReference type="SAM" id="Phobius"/>
    </source>
</evidence>
<feature type="transmembrane region" description="Helical" evidence="1">
    <location>
        <begin position="806"/>
        <end position="833"/>
    </location>
</feature>
<dbReference type="InterPro" id="IPR042099">
    <property type="entry name" value="ANL_N_sf"/>
</dbReference>
<dbReference type="Pfam" id="PF13193">
    <property type="entry name" value="AMP-binding_C"/>
    <property type="match status" value="1"/>
</dbReference>
<dbReference type="InterPro" id="IPR029058">
    <property type="entry name" value="AB_hydrolase_fold"/>
</dbReference>
<gene>
    <name evidence="3" type="ORF">XAT740_LOCUS15749</name>
</gene>
<dbReference type="InterPro" id="IPR009081">
    <property type="entry name" value="PP-bd_ACP"/>
</dbReference>
<feature type="transmembrane region" description="Helical" evidence="1">
    <location>
        <begin position="600"/>
        <end position="620"/>
    </location>
</feature>
<dbReference type="InterPro" id="IPR036736">
    <property type="entry name" value="ACP-like_sf"/>
</dbReference>
<dbReference type="PANTHER" id="PTHR45527">
    <property type="entry name" value="NONRIBOSOMAL PEPTIDE SYNTHETASE"/>
    <property type="match status" value="1"/>
</dbReference>
<feature type="domain" description="Carrier" evidence="2">
    <location>
        <begin position="492"/>
        <end position="567"/>
    </location>
</feature>
<dbReference type="InterPro" id="IPR011004">
    <property type="entry name" value="Trimer_LpxA-like_sf"/>
</dbReference>
<protein>
    <recommendedName>
        <fullName evidence="2">Carrier domain-containing protein</fullName>
    </recommendedName>
</protein>
<dbReference type="InterPro" id="IPR000873">
    <property type="entry name" value="AMP-dep_synth/lig_dom"/>
</dbReference>
<dbReference type="Gene3D" id="3.30.300.30">
    <property type="match status" value="1"/>
</dbReference>
<dbReference type="SUPFAM" id="SSF47336">
    <property type="entry name" value="ACP-like"/>
    <property type="match status" value="1"/>
</dbReference>
<dbReference type="GO" id="GO:0005737">
    <property type="term" value="C:cytoplasm"/>
    <property type="evidence" value="ECO:0007669"/>
    <property type="project" value="TreeGrafter"/>
</dbReference>
<dbReference type="Pfam" id="PF00501">
    <property type="entry name" value="AMP-binding"/>
    <property type="match status" value="1"/>
</dbReference>
<dbReference type="PROSITE" id="PS00455">
    <property type="entry name" value="AMP_BINDING"/>
    <property type="match status" value="1"/>
</dbReference>
<dbReference type="GO" id="GO:0031177">
    <property type="term" value="F:phosphopantetheine binding"/>
    <property type="evidence" value="ECO:0007669"/>
    <property type="project" value="TreeGrafter"/>
</dbReference>
<dbReference type="EMBL" id="CAJNOR010000984">
    <property type="protein sequence ID" value="CAF1050562.1"/>
    <property type="molecule type" value="Genomic_DNA"/>
</dbReference>
<dbReference type="SUPFAM" id="SSF56801">
    <property type="entry name" value="Acetyl-CoA synthetase-like"/>
    <property type="match status" value="1"/>
</dbReference>
<keyword evidence="1" id="KW-1133">Transmembrane helix</keyword>
<dbReference type="PROSITE" id="PS50075">
    <property type="entry name" value="CARRIER"/>
    <property type="match status" value="1"/>
</dbReference>
<name>A0A814KGK3_ADIRI</name>
<evidence type="ECO:0000313" key="3">
    <source>
        <dbReference type="EMBL" id="CAF1050562.1"/>
    </source>
</evidence>
<proteinExistence type="predicted"/>
<evidence type="ECO:0000259" key="2">
    <source>
        <dbReference type="PROSITE" id="PS50075"/>
    </source>
</evidence>
<reference evidence="3" key="1">
    <citation type="submission" date="2021-02" db="EMBL/GenBank/DDBJ databases">
        <authorList>
            <person name="Nowell W R."/>
        </authorList>
    </citation>
    <scope>NUCLEOTIDE SEQUENCE</scope>
</reference>
<organism evidence="3 4">
    <name type="scientific">Adineta ricciae</name>
    <name type="common">Rotifer</name>
    <dbReference type="NCBI Taxonomy" id="249248"/>
    <lineage>
        <taxon>Eukaryota</taxon>
        <taxon>Metazoa</taxon>
        <taxon>Spiralia</taxon>
        <taxon>Gnathifera</taxon>
        <taxon>Rotifera</taxon>
        <taxon>Eurotatoria</taxon>
        <taxon>Bdelloidea</taxon>
        <taxon>Adinetida</taxon>
        <taxon>Adinetidae</taxon>
        <taxon>Adineta</taxon>
    </lineage>
</organism>
<dbReference type="InterPro" id="IPR045851">
    <property type="entry name" value="AMP-bd_C_sf"/>
</dbReference>
<evidence type="ECO:0000313" key="4">
    <source>
        <dbReference type="Proteomes" id="UP000663828"/>
    </source>
</evidence>
<dbReference type="PANTHER" id="PTHR45527:SF1">
    <property type="entry name" value="FATTY ACID SYNTHASE"/>
    <property type="match status" value="1"/>
</dbReference>
<accession>A0A814KGK3</accession>
<dbReference type="CDD" id="cd05930">
    <property type="entry name" value="A_NRPS"/>
    <property type="match status" value="1"/>
</dbReference>
<dbReference type="Gene3D" id="3.40.50.12780">
    <property type="entry name" value="N-terminal domain of ligase-like"/>
    <property type="match status" value="1"/>
</dbReference>
<feature type="transmembrane region" description="Helical" evidence="1">
    <location>
        <begin position="1073"/>
        <end position="1093"/>
    </location>
</feature>
<comment type="caution">
    <text evidence="3">The sequence shown here is derived from an EMBL/GenBank/DDBJ whole genome shotgun (WGS) entry which is preliminary data.</text>
</comment>
<dbReference type="GO" id="GO:0043041">
    <property type="term" value="P:amino acid activation for nonribosomal peptide biosynthetic process"/>
    <property type="evidence" value="ECO:0007669"/>
    <property type="project" value="TreeGrafter"/>
</dbReference>
<dbReference type="Gene3D" id="2.160.10.10">
    <property type="entry name" value="Hexapeptide repeat proteins"/>
    <property type="match status" value="1"/>
</dbReference>